<keyword evidence="11" id="KW-1185">Reference proteome</keyword>
<dbReference type="PANTHER" id="PTHR43806:SF11">
    <property type="entry name" value="CEREVISIN-RELATED"/>
    <property type="match status" value="1"/>
</dbReference>
<comment type="caution">
    <text evidence="10">The sequence shown here is derived from an EMBL/GenBank/DDBJ whole genome shotgun (WGS) entry which is preliminary data.</text>
</comment>
<evidence type="ECO:0000259" key="8">
    <source>
        <dbReference type="Pfam" id="PF07705"/>
    </source>
</evidence>
<proteinExistence type="inferred from homology"/>
<dbReference type="PRINTS" id="PR00723">
    <property type="entry name" value="SUBTILISIN"/>
</dbReference>
<dbReference type="InterPro" id="IPR015500">
    <property type="entry name" value="Peptidase_S8_subtilisin-rel"/>
</dbReference>
<protein>
    <submittedName>
        <fullName evidence="10">S8 family serine peptidase</fullName>
    </submittedName>
</protein>
<dbReference type="InterPro" id="IPR023828">
    <property type="entry name" value="Peptidase_S8_Ser-AS"/>
</dbReference>
<dbReference type="Pfam" id="PF18998">
    <property type="entry name" value="Flg_new_2"/>
    <property type="match status" value="1"/>
</dbReference>
<feature type="chain" id="PRO_5047069790" evidence="6">
    <location>
        <begin position="25"/>
        <end position="827"/>
    </location>
</feature>
<reference evidence="11" key="1">
    <citation type="journal article" date="2019" name="Int. J. Syst. Evol. Microbiol.">
        <title>The Global Catalogue of Microorganisms (GCM) 10K type strain sequencing project: providing services to taxonomists for standard genome sequencing and annotation.</title>
        <authorList>
            <consortium name="The Broad Institute Genomics Platform"/>
            <consortium name="The Broad Institute Genome Sequencing Center for Infectious Disease"/>
            <person name="Wu L."/>
            <person name="Ma J."/>
        </authorList>
    </citation>
    <scope>NUCLEOTIDE SEQUENCE [LARGE SCALE GENOMIC DNA]</scope>
    <source>
        <strain evidence="11">KACC 12597</strain>
    </source>
</reference>
<feature type="domain" description="CARDB" evidence="8">
    <location>
        <begin position="546"/>
        <end position="656"/>
    </location>
</feature>
<keyword evidence="3 5" id="KW-0378">Hydrolase</keyword>
<evidence type="ECO:0000256" key="6">
    <source>
        <dbReference type="SAM" id="SignalP"/>
    </source>
</evidence>
<feature type="active site" description="Charge relay system" evidence="5">
    <location>
        <position position="178"/>
    </location>
</feature>
<dbReference type="Gene3D" id="2.60.40.10">
    <property type="entry name" value="Immunoglobulins"/>
    <property type="match status" value="1"/>
</dbReference>
<dbReference type="Proteomes" id="UP001597337">
    <property type="component" value="Unassembled WGS sequence"/>
</dbReference>
<evidence type="ECO:0000259" key="7">
    <source>
        <dbReference type="Pfam" id="PF00082"/>
    </source>
</evidence>
<dbReference type="Pfam" id="PF07705">
    <property type="entry name" value="CARDB"/>
    <property type="match status" value="1"/>
</dbReference>
<organism evidence="10 11">
    <name type="scientific">Thiorhodococcus fuscus</name>
    <dbReference type="NCBI Taxonomy" id="527200"/>
    <lineage>
        <taxon>Bacteria</taxon>
        <taxon>Pseudomonadati</taxon>
        <taxon>Pseudomonadota</taxon>
        <taxon>Gammaproteobacteria</taxon>
        <taxon>Chromatiales</taxon>
        <taxon>Chromatiaceae</taxon>
        <taxon>Thiorhodococcus</taxon>
    </lineage>
</organism>
<name>A0ABW4YC40_9GAMM</name>
<comment type="similarity">
    <text evidence="1 5">Belongs to the peptidase S8 family.</text>
</comment>
<sequence length="827" mass="84007">MKFRSKLSKFVLLAGLLAVLPFGAMRLEAGPTTVTTGSPGVANTSITAAQGFSRSTLSALNAGEPVDLIVEYYDQARIAGADDQEVEATRRLQKEDVLYGAQALGVEEVRDYSQLPMNVLRVQSLEAVDALRTDPRVKAVHENGANYLQLNESLPLIDQPEGEALGADGAGTTVAVLDTGADYTRSAFGSCSSPGGSCKIVVAMDFAPDDGSLDDDDHGTNVSAIVLGVAPQAKVAALDVFRQVSGGLTAYDTDILSALNWVLANRATYNIVAVNMSLGGSTMFSSPCASSSYSSVIASLKSAGILTAIASGNSGYKSGIASPACTPGAVSVGAVYDSDVGGPWTWGGGTCTDSSTAADQVTCFSNSASYLSLLAPGAMIVAAGIEQGGTSQASPHVAGAAAALKAYCSSANPDNILSALQTSGKPVTDSRNGITKPRIDLDAAANSLAATLGDCTGGGVTDSYVLSVSKVGSGTVTSSPSGISCGSTCSASFSSGTAVTLAATPSSGYSFSGWGGACSGTGSCLVTMNAAKSVAASFTASGSTLPDLVVTTVTAPASGEPGGTLSVTASVRNQGTATSGSFWFGYLFSTDSRITGSDVDANWGCAVSSLTPGSTYTCYGDLPIPSTLAAGTYYVGAYGDLDSEVAESNEVNNGLAASNSTVIGSTSHDAGDYYRKVNAYFLGVLGRSATAQELADWGDVLLDYNGSVWKPAGIGLQLYLSSLKSWGADAPAWDDADLMVRLVLGNLFGSYTDIHSAIRGYYVEGLVYGYVKPKGLVNAVLNDLAIMPRADGTYGQPNGWQGGPGTGLLTASQIAAYKALVESLATN</sequence>
<evidence type="ECO:0000313" key="10">
    <source>
        <dbReference type="EMBL" id="MFD2113211.1"/>
    </source>
</evidence>
<feature type="signal peptide" evidence="6">
    <location>
        <begin position="1"/>
        <end position="24"/>
    </location>
</feature>
<evidence type="ECO:0000256" key="5">
    <source>
        <dbReference type="PROSITE-ProRule" id="PRU01240"/>
    </source>
</evidence>
<dbReference type="PROSITE" id="PS51892">
    <property type="entry name" value="SUBTILASE"/>
    <property type="match status" value="1"/>
</dbReference>
<evidence type="ECO:0000259" key="9">
    <source>
        <dbReference type="Pfam" id="PF18998"/>
    </source>
</evidence>
<dbReference type="Gene3D" id="3.40.50.200">
    <property type="entry name" value="Peptidase S8/S53 domain"/>
    <property type="match status" value="1"/>
</dbReference>
<evidence type="ECO:0000256" key="1">
    <source>
        <dbReference type="ARBA" id="ARBA00011073"/>
    </source>
</evidence>
<feature type="active site" description="Charge relay system" evidence="5">
    <location>
        <position position="391"/>
    </location>
</feature>
<dbReference type="PANTHER" id="PTHR43806">
    <property type="entry name" value="PEPTIDASE S8"/>
    <property type="match status" value="1"/>
</dbReference>
<evidence type="ECO:0000256" key="2">
    <source>
        <dbReference type="ARBA" id="ARBA00022670"/>
    </source>
</evidence>
<dbReference type="InterPro" id="IPR000209">
    <property type="entry name" value="Peptidase_S8/S53_dom"/>
</dbReference>
<accession>A0ABW4YC40</accession>
<dbReference type="SUPFAM" id="SSF52743">
    <property type="entry name" value="Subtilisin-like"/>
    <property type="match status" value="1"/>
</dbReference>
<evidence type="ECO:0000256" key="3">
    <source>
        <dbReference type="ARBA" id="ARBA00022801"/>
    </source>
</evidence>
<keyword evidence="6" id="KW-0732">Signal</keyword>
<feature type="domain" description="Peptidase S8/S53" evidence="7">
    <location>
        <begin position="169"/>
        <end position="423"/>
    </location>
</feature>
<evidence type="ECO:0000313" key="11">
    <source>
        <dbReference type="Proteomes" id="UP001597337"/>
    </source>
</evidence>
<dbReference type="InterPro" id="IPR011635">
    <property type="entry name" value="CARDB"/>
</dbReference>
<dbReference type="PROSITE" id="PS00138">
    <property type="entry name" value="SUBTILASE_SER"/>
    <property type="match status" value="1"/>
</dbReference>
<dbReference type="InterPro" id="IPR013783">
    <property type="entry name" value="Ig-like_fold"/>
</dbReference>
<dbReference type="InterPro" id="IPR044060">
    <property type="entry name" value="Bacterial_rp_domain"/>
</dbReference>
<keyword evidence="4 5" id="KW-0720">Serine protease</keyword>
<dbReference type="InterPro" id="IPR050131">
    <property type="entry name" value="Peptidase_S8_subtilisin-like"/>
</dbReference>
<feature type="active site" description="Charge relay system" evidence="5">
    <location>
        <position position="218"/>
    </location>
</feature>
<dbReference type="EMBL" id="JBHUHX010000047">
    <property type="protein sequence ID" value="MFD2113211.1"/>
    <property type="molecule type" value="Genomic_DNA"/>
</dbReference>
<feature type="domain" description="Bacterial repeat" evidence="9">
    <location>
        <begin position="464"/>
        <end position="540"/>
    </location>
</feature>
<gene>
    <name evidence="10" type="ORF">ACFSJC_15280</name>
</gene>
<dbReference type="InterPro" id="IPR036852">
    <property type="entry name" value="Peptidase_S8/S53_dom_sf"/>
</dbReference>
<dbReference type="Pfam" id="PF00082">
    <property type="entry name" value="Peptidase_S8"/>
    <property type="match status" value="1"/>
</dbReference>
<evidence type="ECO:0000256" key="4">
    <source>
        <dbReference type="ARBA" id="ARBA00022825"/>
    </source>
</evidence>
<keyword evidence="2 5" id="KW-0645">Protease</keyword>